<gene>
    <name evidence="1" type="ORF">ILUMI_24393</name>
</gene>
<organism evidence="1 2">
    <name type="scientific">Ignelater luminosus</name>
    <name type="common">Cucubano</name>
    <name type="synonym">Pyrophorus luminosus</name>
    <dbReference type="NCBI Taxonomy" id="2038154"/>
    <lineage>
        <taxon>Eukaryota</taxon>
        <taxon>Metazoa</taxon>
        <taxon>Ecdysozoa</taxon>
        <taxon>Arthropoda</taxon>
        <taxon>Hexapoda</taxon>
        <taxon>Insecta</taxon>
        <taxon>Pterygota</taxon>
        <taxon>Neoptera</taxon>
        <taxon>Endopterygota</taxon>
        <taxon>Coleoptera</taxon>
        <taxon>Polyphaga</taxon>
        <taxon>Elateriformia</taxon>
        <taxon>Elateroidea</taxon>
        <taxon>Elateridae</taxon>
        <taxon>Agrypninae</taxon>
        <taxon>Pyrophorini</taxon>
        <taxon>Ignelater</taxon>
    </lineage>
</organism>
<proteinExistence type="predicted"/>
<protein>
    <submittedName>
        <fullName evidence="1">Uncharacterized protein</fullName>
    </submittedName>
</protein>
<accession>A0A8K0CC20</accession>
<dbReference type="OrthoDB" id="8193306at2759"/>
<name>A0A8K0CC20_IGNLU</name>
<dbReference type="EMBL" id="VTPC01090699">
    <property type="protein sequence ID" value="KAF2881778.1"/>
    <property type="molecule type" value="Genomic_DNA"/>
</dbReference>
<dbReference type="Proteomes" id="UP000801492">
    <property type="component" value="Unassembled WGS sequence"/>
</dbReference>
<dbReference type="AlphaFoldDB" id="A0A8K0CC20"/>
<evidence type="ECO:0000313" key="1">
    <source>
        <dbReference type="EMBL" id="KAF2881778.1"/>
    </source>
</evidence>
<sequence>MLPISCNYDIFNRWLLSSDPFITGIRPKPKRRTNAFLSETLEMLLPDDPETLLAEDVDEQEDLMLESFSDEEPWMASSD</sequence>
<evidence type="ECO:0000313" key="2">
    <source>
        <dbReference type="Proteomes" id="UP000801492"/>
    </source>
</evidence>
<reference evidence="1" key="1">
    <citation type="submission" date="2019-08" db="EMBL/GenBank/DDBJ databases">
        <title>The genome of the North American firefly Photinus pyralis.</title>
        <authorList>
            <consortium name="Photinus pyralis genome working group"/>
            <person name="Fallon T.R."/>
            <person name="Sander Lower S.E."/>
            <person name="Weng J.-K."/>
        </authorList>
    </citation>
    <scope>NUCLEOTIDE SEQUENCE</scope>
    <source>
        <strain evidence="1">TRF0915ILg1</strain>
        <tissue evidence="1">Whole body</tissue>
    </source>
</reference>
<comment type="caution">
    <text evidence="1">The sequence shown here is derived from an EMBL/GenBank/DDBJ whole genome shotgun (WGS) entry which is preliminary data.</text>
</comment>
<keyword evidence="2" id="KW-1185">Reference proteome</keyword>